<name>A0A3M3EBH8_9PSED</name>
<dbReference type="InterPro" id="IPR012341">
    <property type="entry name" value="6hp_glycosidase-like_sf"/>
</dbReference>
<evidence type="ECO:0000313" key="3">
    <source>
        <dbReference type="EMBL" id="RMM46943.1"/>
    </source>
</evidence>
<gene>
    <name evidence="3" type="ORF">ALQ77_00722</name>
</gene>
<dbReference type="SUPFAM" id="SSF48208">
    <property type="entry name" value="Six-hairpin glycosidases"/>
    <property type="match status" value="1"/>
</dbReference>
<dbReference type="InterPro" id="IPR011613">
    <property type="entry name" value="GH15-like"/>
</dbReference>
<dbReference type="Pfam" id="PF00723">
    <property type="entry name" value="Glyco_hydro_15"/>
    <property type="match status" value="1"/>
</dbReference>
<dbReference type="PANTHER" id="PTHR31616">
    <property type="entry name" value="TREHALASE"/>
    <property type="match status" value="1"/>
</dbReference>
<dbReference type="Pfam" id="PF19291">
    <property type="entry name" value="TREH_N"/>
    <property type="match status" value="1"/>
</dbReference>
<dbReference type="Proteomes" id="UP000270661">
    <property type="component" value="Unassembled WGS sequence"/>
</dbReference>
<dbReference type="AlphaFoldDB" id="A0A3M3EBH8"/>
<dbReference type="GO" id="GO:0015927">
    <property type="term" value="F:trehalase activity"/>
    <property type="evidence" value="ECO:0007669"/>
    <property type="project" value="TreeGrafter"/>
</dbReference>
<evidence type="ECO:0000313" key="4">
    <source>
        <dbReference type="Proteomes" id="UP000270661"/>
    </source>
</evidence>
<proteinExistence type="predicted"/>
<feature type="domain" description="Trehalase-like N-terminal" evidence="2">
    <location>
        <begin position="13"/>
        <end position="92"/>
    </location>
</feature>
<accession>A0A3M3EBH8</accession>
<dbReference type="STRING" id="47879.AXG94_00585"/>
<evidence type="ECO:0000259" key="2">
    <source>
        <dbReference type="Pfam" id="PF19291"/>
    </source>
</evidence>
<dbReference type="EMBL" id="RBOJ01000089">
    <property type="protein sequence ID" value="RMM46943.1"/>
    <property type="molecule type" value="Genomic_DNA"/>
</dbReference>
<reference evidence="3 4" key="1">
    <citation type="submission" date="2018-08" db="EMBL/GenBank/DDBJ databases">
        <title>Recombination of ecologically and evolutionarily significant loci maintains genetic cohesion in the Pseudomonas syringae species complex.</title>
        <authorList>
            <person name="Dillon M."/>
            <person name="Thakur S."/>
            <person name="Almeida R.N.D."/>
            <person name="Weir B.S."/>
            <person name="Guttman D.S."/>
        </authorList>
    </citation>
    <scope>NUCLEOTIDE SEQUENCE [LARGE SCALE GENOMIC DNA]</scope>
    <source>
        <strain evidence="3 4">NCPPB2445</strain>
    </source>
</reference>
<protein>
    <submittedName>
        <fullName evidence="3">Uncharacterized protein</fullName>
    </submittedName>
</protein>
<comment type="caution">
    <text evidence="3">The sequence shown here is derived from an EMBL/GenBank/DDBJ whole genome shotgun (WGS) entry which is preliminary data.</text>
</comment>
<dbReference type="InterPro" id="IPR008928">
    <property type="entry name" value="6-hairpin_glycosidase_sf"/>
</dbReference>
<dbReference type="GO" id="GO:0005993">
    <property type="term" value="P:trehalose catabolic process"/>
    <property type="evidence" value="ECO:0007669"/>
    <property type="project" value="TreeGrafter"/>
</dbReference>
<feature type="domain" description="GH15-like" evidence="1">
    <location>
        <begin position="229"/>
        <end position="596"/>
    </location>
</feature>
<dbReference type="Gene3D" id="1.50.10.10">
    <property type="match status" value="1"/>
</dbReference>
<dbReference type="PANTHER" id="PTHR31616:SF10">
    <property type="entry name" value="TREHALASE"/>
    <property type="match status" value="1"/>
</dbReference>
<dbReference type="InterPro" id="IPR045582">
    <property type="entry name" value="Trehalase-like_N"/>
</dbReference>
<sequence>MTIHSDNPYLNGEYPSINSLAALGDGRSIAVIGPDGGLEWFCPGRFDAAPLIWPLLDRAHGGRLSLTACTGASPRMRYLSDTAVLEQRWSSAKGEARVTLCMVWPADDHKQSLLWCVEGISGELDFELLLEPAAGFDGPPANWSLSEPGQLQADQPPLHISAELPIERSGKGWRGQRSVKAGERFTVALHVGLDSTQPTPLSPEQCRAHLDNTLEAWRAWSAGLRCPDPHRELIVRSAITLKLLIYEPTGAVVAAGTTSLPEALGGERNWDYRYTWFRDAGLTLATLFSLGCHNEAHRWAQWLEDTVERHGMPLRILYTVDGRPAPTERCVEGAEGYGGSAPVRVGNAADTQRQLDIYGELLECVHICDEMEAPALRAHWPYMRTVADFIAANWREPGQGIWEMRNQPRQLVHSKVMAWAGLQRALWLQSRHQLEADVQSWRREAEEIHQQVLREGLSADGRHFVRAYAENGLDAALLLLARTGFVSGDDPLFRNTVDAVRQALAIEGQPWLLRRYGLGDSDGLKAREGAFLICSFWLVEALASTGALAEAEAMFERLRGLQGEFGLFSEEIDPVSQRLRGNIPQAYSHVGLINSALSLAIRKTKE</sequence>
<organism evidence="3 4">
    <name type="scientific">Pseudomonas corrugata</name>
    <dbReference type="NCBI Taxonomy" id="47879"/>
    <lineage>
        <taxon>Bacteria</taxon>
        <taxon>Pseudomonadati</taxon>
        <taxon>Pseudomonadota</taxon>
        <taxon>Gammaproteobacteria</taxon>
        <taxon>Pseudomonadales</taxon>
        <taxon>Pseudomonadaceae</taxon>
        <taxon>Pseudomonas</taxon>
    </lineage>
</organism>
<dbReference type="RefSeq" id="WP_053192170.1">
    <property type="nucleotide sequence ID" value="NZ_CP130432.1"/>
</dbReference>
<dbReference type="OrthoDB" id="3902805at2"/>
<keyword evidence="4" id="KW-1185">Reference proteome</keyword>
<evidence type="ECO:0000259" key="1">
    <source>
        <dbReference type="Pfam" id="PF00723"/>
    </source>
</evidence>